<evidence type="ECO:0000256" key="2">
    <source>
        <dbReference type="SAM" id="Phobius"/>
    </source>
</evidence>
<proteinExistence type="predicted"/>
<evidence type="ECO:0000313" key="4">
    <source>
        <dbReference type="Proteomes" id="UP000244948"/>
    </source>
</evidence>
<keyword evidence="2" id="KW-0812">Transmembrane</keyword>
<accession>A0A2U2AMR6</accession>
<dbReference type="RefSeq" id="WP_109235641.1">
    <property type="nucleotide sequence ID" value="NZ_BMXZ01000001.1"/>
</dbReference>
<sequence>MHKWIYFVVAALVAVFIYMVSMPFIMLYQDHQEPIEEVNYYIAEEGLEAHYHKEVEMAKGRKARRAEAQQEKSAEAEMQNAIESGVTSD</sequence>
<keyword evidence="4" id="KW-1185">Reference proteome</keyword>
<keyword evidence="2" id="KW-0472">Membrane</keyword>
<evidence type="ECO:0000313" key="3">
    <source>
        <dbReference type="EMBL" id="PWD84465.1"/>
    </source>
</evidence>
<feature type="transmembrane region" description="Helical" evidence="2">
    <location>
        <begin position="6"/>
        <end position="28"/>
    </location>
</feature>
<evidence type="ECO:0000256" key="1">
    <source>
        <dbReference type="SAM" id="MobiDB-lite"/>
    </source>
</evidence>
<reference evidence="3 4" key="1">
    <citation type="journal article" date="2018" name="Genome Announc.">
        <title>Ignatzschineria cameli sp. nov., isolated from necrotic foot tissue of dromedaries (Camelus dromedarius) and associated maggots (Wohlfahrtia species) in Dubai.</title>
        <authorList>
            <person name="Tsang C.C."/>
            <person name="Tang J.Y."/>
            <person name="Fong J.Y."/>
            <person name="Kinne J."/>
            <person name="Lee H.H."/>
            <person name="Joseph M."/>
            <person name="Jose S."/>
            <person name="Schuster R.K."/>
            <person name="Tang Y."/>
            <person name="Sivakumar S."/>
            <person name="Chen J.H."/>
            <person name="Teng J.L."/>
            <person name="Lau S.K."/>
            <person name="Wernery U."/>
            <person name="Woo P.C."/>
        </authorList>
    </citation>
    <scope>NUCLEOTIDE SEQUENCE [LARGE SCALE GENOMIC DNA]</scope>
    <source>
        <strain evidence="3 4">KCTC 22643</strain>
    </source>
</reference>
<feature type="compositionally biased region" description="Basic and acidic residues" evidence="1">
    <location>
        <begin position="64"/>
        <end position="75"/>
    </location>
</feature>
<feature type="region of interest" description="Disordered" evidence="1">
    <location>
        <begin position="64"/>
        <end position="89"/>
    </location>
</feature>
<dbReference type="Proteomes" id="UP000244948">
    <property type="component" value="Unassembled WGS sequence"/>
</dbReference>
<dbReference type="EMBL" id="QEWR01000002">
    <property type="protein sequence ID" value="PWD84465.1"/>
    <property type="molecule type" value="Genomic_DNA"/>
</dbReference>
<protein>
    <submittedName>
        <fullName evidence="3">Uncharacterized protein</fullName>
    </submittedName>
</protein>
<organism evidence="3 4">
    <name type="scientific">Ignatzschineria indica</name>
    <dbReference type="NCBI Taxonomy" id="472583"/>
    <lineage>
        <taxon>Bacteria</taxon>
        <taxon>Pseudomonadati</taxon>
        <taxon>Pseudomonadota</taxon>
        <taxon>Gammaproteobacteria</taxon>
        <taxon>Cardiobacteriales</taxon>
        <taxon>Ignatzschineriaceae</taxon>
        <taxon>Ignatzschineria</taxon>
    </lineage>
</organism>
<gene>
    <name evidence="3" type="ORF">DC082_02675</name>
</gene>
<dbReference type="AlphaFoldDB" id="A0A2U2AMR6"/>
<keyword evidence="2" id="KW-1133">Transmembrane helix</keyword>
<comment type="caution">
    <text evidence="3">The sequence shown here is derived from an EMBL/GenBank/DDBJ whole genome shotgun (WGS) entry which is preliminary data.</text>
</comment>
<name>A0A2U2AMR6_9GAMM</name>